<accession>A0ABT0UCB6</accession>
<dbReference type="InterPro" id="IPR038765">
    <property type="entry name" value="Papain-like_cys_pep_sf"/>
</dbReference>
<dbReference type="PANTHER" id="PTHR33490">
    <property type="entry name" value="BLR5614 PROTEIN-RELATED"/>
    <property type="match status" value="1"/>
</dbReference>
<dbReference type="Pfam" id="PF01841">
    <property type="entry name" value="Transglut_core"/>
    <property type="match status" value="1"/>
</dbReference>
<reference evidence="2 3" key="1">
    <citation type="journal article" date="2022" name="Syst. Appl. Microbiol.">
        <title>Rhodopirellula aestuarii sp. nov., a novel member of the genus Rhodopirellula isolated from brackish sediments collected in the Tagus River estuary, Portugal.</title>
        <authorList>
            <person name="Vitorino I.R."/>
            <person name="Klimek D."/>
            <person name="Calusinska M."/>
            <person name="Lobo-da-Cunha A."/>
            <person name="Vasconcelos V."/>
            <person name="Lage O.M."/>
        </authorList>
    </citation>
    <scope>NUCLEOTIDE SEQUENCE [LARGE SCALE GENOMIC DNA]</scope>
    <source>
        <strain evidence="2 3">ICT_H3.1</strain>
    </source>
</reference>
<evidence type="ECO:0000313" key="3">
    <source>
        <dbReference type="Proteomes" id="UP001202961"/>
    </source>
</evidence>
<feature type="domain" description="Transglutaminase-like" evidence="1">
    <location>
        <begin position="168"/>
        <end position="233"/>
    </location>
</feature>
<dbReference type="InterPro" id="IPR013589">
    <property type="entry name" value="Bac_transglu_N"/>
</dbReference>
<dbReference type="RefSeq" id="WP_250932310.1">
    <property type="nucleotide sequence ID" value="NZ_JAMQBK010000084.1"/>
</dbReference>
<sequence length="280" mass="32116">MHTTRYRYPRPVKLYPHKLLLRPREGHDIRIVSSRLTIHPDHKTLWHRDVHGNSVAVVTFEEETDLLEFNSEVVIEHYEDTPLGFSLDARAAQYPFQYDVGERADLMPFMQPLFTQNIDTLRDWIEKFWKPGQTLPTFDLLERMNQAIPEQMQYGKREAVGVQRPAETLARGGGSCRDFATLFMEACRHLGFAARFVSGYRYEPNLSPGEGATHAWCEVYLTGAGWRGFDSTAGQRVYGDHIAVAVARHPEWIPPVSGTYHGQSKSKMEVEVEVKRLDPS</sequence>
<evidence type="ECO:0000313" key="2">
    <source>
        <dbReference type="EMBL" id="MCM2374420.1"/>
    </source>
</evidence>
<organism evidence="2 3">
    <name type="scientific">Aporhodopirellula aestuarii</name>
    <dbReference type="NCBI Taxonomy" id="2950107"/>
    <lineage>
        <taxon>Bacteria</taxon>
        <taxon>Pseudomonadati</taxon>
        <taxon>Planctomycetota</taxon>
        <taxon>Planctomycetia</taxon>
        <taxon>Pirellulales</taxon>
        <taxon>Pirellulaceae</taxon>
        <taxon>Aporhodopirellula</taxon>
    </lineage>
</organism>
<dbReference type="SMART" id="SM00460">
    <property type="entry name" value="TGc"/>
    <property type="match status" value="1"/>
</dbReference>
<dbReference type="InterPro" id="IPR002931">
    <property type="entry name" value="Transglutaminase-like"/>
</dbReference>
<dbReference type="Proteomes" id="UP001202961">
    <property type="component" value="Unassembled WGS sequence"/>
</dbReference>
<dbReference type="SUPFAM" id="SSF54001">
    <property type="entry name" value="Cysteine proteinases"/>
    <property type="match status" value="1"/>
</dbReference>
<proteinExistence type="predicted"/>
<dbReference type="Pfam" id="PF08379">
    <property type="entry name" value="Bact_transglu_N"/>
    <property type="match status" value="1"/>
</dbReference>
<dbReference type="PANTHER" id="PTHR33490:SF1">
    <property type="entry name" value="SLL1233 PROTEIN"/>
    <property type="match status" value="1"/>
</dbReference>
<protein>
    <submittedName>
        <fullName evidence="2">Transglutaminase family protein</fullName>
    </submittedName>
</protein>
<gene>
    <name evidence="2" type="ORF">NB063_27695</name>
</gene>
<name>A0ABT0UCB6_9BACT</name>
<comment type="caution">
    <text evidence="2">The sequence shown here is derived from an EMBL/GenBank/DDBJ whole genome shotgun (WGS) entry which is preliminary data.</text>
</comment>
<evidence type="ECO:0000259" key="1">
    <source>
        <dbReference type="SMART" id="SM00460"/>
    </source>
</evidence>
<keyword evidence="3" id="KW-1185">Reference proteome</keyword>
<dbReference type="EMBL" id="JAMQBK010000084">
    <property type="protein sequence ID" value="MCM2374420.1"/>
    <property type="molecule type" value="Genomic_DNA"/>
</dbReference>
<dbReference type="Gene3D" id="3.10.620.30">
    <property type="match status" value="1"/>
</dbReference>